<dbReference type="Proteomes" id="UP001061361">
    <property type="component" value="Chromosome"/>
</dbReference>
<keyword evidence="9" id="KW-1185">Reference proteome</keyword>
<proteinExistence type="predicted"/>
<evidence type="ECO:0000313" key="9">
    <source>
        <dbReference type="Proteomes" id="UP001061361"/>
    </source>
</evidence>
<feature type="transmembrane region" description="Helical" evidence="6">
    <location>
        <begin position="155"/>
        <end position="174"/>
    </location>
</feature>
<evidence type="ECO:0000256" key="5">
    <source>
        <dbReference type="ARBA" id="ARBA00023136"/>
    </source>
</evidence>
<feature type="transmembrane region" description="Helical" evidence="6">
    <location>
        <begin position="7"/>
        <end position="27"/>
    </location>
</feature>
<feature type="transmembrane region" description="Helical" evidence="6">
    <location>
        <begin position="126"/>
        <end position="143"/>
    </location>
</feature>
<feature type="domain" description="EamA" evidence="7">
    <location>
        <begin position="157"/>
        <end position="293"/>
    </location>
</feature>
<feature type="transmembrane region" description="Helical" evidence="6">
    <location>
        <begin position="276"/>
        <end position="293"/>
    </location>
</feature>
<feature type="domain" description="EamA" evidence="7">
    <location>
        <begin position="10"/>
        <end position="142"/>
    </location>
</feature>
<evidence type="ECO:0000313" key="8">
    <source>
        <dbReference type="EMBL" id="BDQ34053.1"/>
    </source>
</evidence>
<organism evidence="8 9">
    <name type="scientific">Pseudodesulfovibrio portus</name>
    <dbReference type="NCBI Taxonomy" id="231439"/>
    <lineage>
        <taxon>Bacteria</taxon>
        <taxon>Pseudomonadati</taxon>
        <taxon>Thermodesulfobacteriota</taxon>
        <taxon>Desulfovibrionia</taxon>
        <taxon>Desulfovibrionales</taxon>
        <taxon>Desulfovibrionaceae</taxon>
    </lineage>
</organism>
<feature type="transmembrane region" description="Helical" evidence="6">
    <location>
        <begin position="186"/>
        <end position="206"/>
    </location>
</feature>
<evidence type="ECO:0000256" key="2">
    <source>
        <dbReference type="ARBA" id="ARBA00022475"/>
    </source>
</evidence>
<evidence type="ECO:0000259" key="7">
    <source>
        <dbReference type="Pfam" id="PF00892"/>
    </source>
</evidence>
<evidence type="ECO:0000256" key="1">
    <source>
        <dbReference type="ARBA" id="ARBA00004651"/>
    </source>
</evidence>
<feature type="transmembrane region" description="Helical" evidence="6">
    <location>
        <begin position="39"/>
        <end position="58"/>
    </location>
</feature>
<dbReference type="Pfam" id="PF00892">
    <property type="entry name" value="EamA"/>
    <property type="match status" value="2"/>
</dbReference>
<keyword evidence="4 6" id="KW-1133">Transmembrane helix</keyword>
<protein>
    <submittedName>
        <fullName evidence="8">Membrane protein</fullName>
    </submittedName>
</protein>
<dbReference type="InterPro" id="IPR000620">
    <property type="entry name" value="EamA_dom"/>
</dbReference>
<accession>A0ABM8ARQ3</accession>
<feature type="transmembrane region" description="Helical" evidence="6">
    <location>
        <begin position="70"/>
        <end position="89"/>
    </location>
</feature>
<reference evidence="8" key="1">
    <citation type="submission" date="2022-08" db="EMBL/GenBank/DDBJ databases">
        <title>Genome Sequence of the sulphate-reducing bacterium, Pseudodesulfovibrio portus JCM14722.</title>
        <authorList>
            <person name="Kondo R."/>
            <person name="Kataoka T."/>
        </authorList>
    </citation>
    <scope>NUCLEOTIDE SEQUENCE</scope>
    <source>
        <strain evidence="8">JCM 14722</strain>
    </source>
</reference>
<evidence type="ECO:0000256" key="4">
    <source>
        <dbReference type="ARBA" id="ARBA00022989"/>
    </source>
</evidence>
<dbReference type="PANTHER" id="PTHR32322">
    <property type="entry name" value="INNER MEMBRANE TRANSPORTER"/>
    <property type="match status" value="1"/>
</dbReference>
<evidence type="ECO:0000256" key="3">
    <source>
        <dbReference type="ARBA" id="ARBA00022692"/>
    </source>
</evidence>
<dbReference type="SUPFAM" id="SSF103481">
    <property type="entry name" value="Multidrug resistance efflux transporter EmrE"/>
    <property type="match status" value="2"/>
</dbReference>
<keyword evidence="3 6" id="KW-0812">Transmembrane</keyword>
<feature type="transmembrane region" description="Helical" evidence="6">
    <location>
        <begin position="101"/>
        <end position="119"/>
    </location>
</feature>
<dbReference type="RefSeq" id="WP_264984098.1">
    <property type="nucleotide sequence ID" value="NZ_AP026708.1"/>
</dbReference>
<gene>
    <name evidence="8" type="ORF">JCM14722_15950</name>
</gene>
<dbReference type="PANTHER" id="PTHR32322:SF18">
    <property type="entry name" value="S-ADENOSYLMETHIONINE_S-ADENOSYLHOMOCYSTEINE TRANSPORTER"/>
    <property type="match status" value="1"/>
</dbReference>
<sequence length="295" mass="31388">MQQRSLAYTYTLLVISMMLWGGTWVAGRILAQSIHPMTAAFLRFTLASIGLAAMCWKVEGGMPRLAKKQILPVAFIGATGVFAYSYFFFTGLQTTSAGRAALIVACIPVCVAALSAVLYKEKFGPLRIAGALLSLIGVSVVIADGSPLALLSEGVSRGDFMILGCVASWTAYTLGGRSVMKSVPPLACVTWSSIFGTLMLLPAALAEGLAADMMRARMLDWGCIVYLGFLATSLAYLWYYQAIAVIGAARSSIFINTVPVFAVIMSFLLLGEPIHLSLAVGGLMVITGVYLTNRP</sequence>
<dbReference type="Gene3D" id="1.10.3730.20">
    <property type="match status" value="1"/>
</dbReference>
<keyword evidence="5 6" id="KW-0472">Membrane</keyword>
<evidence type="ECO:0000256" key="6">
    <source>
        <dbReference type="SAM" id="Phobius"/>
    </source>
</evidence>
<feature type="transmembrane region" description="Helical" evidence="6">
    <location>
        <begin position="251"/>
        <end position="270"/>
    </location>
</feature>
<dbReference type="InterPro" id="IPR037185">
    <property type="entry name" value="EmrE-like"/>
</dbReference>
<comment type="subcellular location">
    <subcellularLocation>
        <location evidence="1">Cell membrane</location>
        <topology evidence="1">Multi-pass membrane protein</topology>
    </subcellularLocation>
</comment>
<dbReference type="InterPro" id="IPR050638">
    <property type="entry name" value="AA-Vitamin_Transporters"/>
</dbReference>
<keyword evidence="2" id="KW-1003">Cell membrane</keyword>
<dbReference type="EMBL" id="AP026708">
    <property type="protein sequence ID" value="BDQ34053.1"/>
    <property type="molecule type" value="Genomic_DNA"/>
</dbReference>
<feature type="transmembrane region" description="Helical" evidence="6">
    <location>
        <begin position="218"/>
        <end position="239"/>
    </location>
</feature>
<name>A0ABM8ARQ3_9BACT</name>